<comment type="caution">
    <text evidence="3">The sequence shown here is derived from an EMBL/GenBank/DDBJ whole genome shotgun (WGS) entry which is preliminary data.</text>
</comment>
<keyword evidence="2" id="KW-0812">Transmembrane</keyword>
<organism evidence="3 4">
    <name type="scientific">Marine Group III euryarchaeote CG-Epi2</name>
    <dbReference type="NCBI Taxonomy" id="1888996"/>
    <lineage>
        <taxon>Archaea</taxon>
        <taxon>Methanobacteriati</taxon>
        <taxon>Thermoplasmatota</taxon>
        <taxon>Thermoplasmata</taxon>
        <taxon>Candidatus Thermoprofundales</taxon>
    </lineage>
</organism>
<protein>
    <submittedName>
        <fullName evidence="3">Uncharacterized protein</fullName>
    </submittedName>
</protein>
<dbReference type="Proteomes" id="UP000183615">
    <property type="component" value="Unassembled WGS sequence"/>
</dbReference>
<keyword evidence="2" id="KW-0472">Membrane</keyword>
<reference evidence="3 4" key="1">
    <citation type="submission" date="2016-08" db="EMBL/GenBank/DDBJ databases">
        <title>New Insights into Marine Group III Euryarchaeota, from dark to light.</title>
        <authorList>
            <person name="Haro-Moreno J.M."/>
            <person name="Rodriguez-Valera F."/>
            <person name="Lopez-Garcia P."/>
            <person name="Moreira D."/>
            <person name="Martin-Cuadrado A.B."/>
        </authorList>
    </citation>
    <scope>NUCLEOTIDE SEQUENCE [LARGE SCALE GENOMIC DNA]</scope>
    <source>
        <strain evidence="3">CG-Epi2</strain>
    </source>
</reference>
<feature type="transmembrane region" description="Helical" evidence="2">
    <location>
        <begin position="92"/>
        <end position="117"/>
    </location>
</feature>
<evidence type="ECO:0000256" key="2">
    <source>
        <dbReference type="SAM" id="Phobius"/>
    </source>
</evidence>
<evidence type="ECO:0000256" key="1">
    <source>
        <dbReference type="SAM" id="Coils"/>
    </source>
</evidence>
<proteinExistence type="predicted"/>
<feature type="transmembrane region" description="Helical" evidence="2">
    <location>
        <begin position="12"/>
        <end position="31"/>
    </location>
</feature>
<feature type="transmembrane region" description="Helical" evidence="2">
    <location>
        <begin position="205"/>
        <end position="226"/>
    </location>
</feature>
<feature type="coiled-coil region" evidence="1">
    <location>
        <begin position="331"/>
        <end position="374"/>
    </location>
</feature>
<feature type="transmembrane region" description="Helical" evidence="2">
    <location>
        <begin position="129"/>
        <end position="150"/>
    </location>
</feature>
<keyword evidence="1" id="KW-0175">Coiled coil</keyword>
<accession>A0A1J5TMV4</accession>
<evidence type="ECO:0000313" key="3">
    <source>
        <dbReference type="EMBL" id="OIR22271.1"/>
    </source>
</evidence>
<keyword evidence="2" id="KW-1133">Transmembrane helix</keyword>
<dbReference type="EMBL" id="MIYZ01000019">
    <property type="protein sequence ID" value="OIR22271.1"/>
    <property type="molecule type" value="Genomic_DNA"/>
</dbReference>
<name>A0A1J5TMV4_9ARCH</name>
<evidence type="ECO:0000313" key="4">
    <source>
        <dbReference type="Proteomes" id="UP000183615"/>
    </source>
</evidence>
<dbReference type="AlphaFoldDB" id="A0A1J5TMV4"/>
<sequence>MITNKQLSQGVSIIPVFVSAIVLIIGGSWFITYESYTYTASDDIVDGLVKNSDFNFYLDEVDNSQYDGLDKTGNREDSTISYADSGYEQRGIVFYNLSLIVYAISFIALLSSILIFVRDYELIPNISKAEFSAVTFGSYIAIVIFLLFMASYSVMAIPDAVHEDHIGTDKSCLYDDDMFIAGVDNCDVYFTNDPQIDVINQKSTWSIGLAFIVFFVGMLVPSIYLITSTLERLGEVEDEPEPEPALFFDPEARLLFDINTGEVVGSFTDDDREFFFDEEAMILFDESTGDIVYSPAGLSPVIPVADNVEEDETDTESETEVVESATDVVGLEVVEAESETVETETEVLEAEAEVVEADAEVVEAESEVVEADVEVVVAESEVVEADAEVVGAESLETESKDKEK</sequence>
<gene>
    <name evidence="3" type="ORF">BET99_04795</name>
</gene>